<dbReference type="InterPro" id="IPR001478">
    <property type="entry name" value="PDZ"/>
</dbReference>
<feature type="compositionally biased region" description="Polar residues" evidence="8">
    <location>
        <begin position="1156"/>
        <end position="1166"/>
    </location>
</feature>
<dbReference type="FunFam" id="2.60.40.150:FF:000003">
    <property type="entry name" value="Regulating synaptic membrane exocytosis protein 2"/>
    <property type="match status" value="1"/>
</dbReference>
<dbReference type="GO" id="GO:0008270">
    <property type="term" value="F:zinc ion binding"/>
    <property type="evidence" value="ECO:0007669"/>
    <property type="project" value="UniProtKB-KW"/>
</dbReference>
<dbReference type="Pfam" id="PF00168">
    <property type="entry name" value="C2"/>
    <property type="match status" value="2"/>
</dbReference>
<dbReference type="SUPFAM" id="SSF57903">
    <property type="entry name" value="FYVE/PHD zinc finger"/>
    <property type="match status" value="1"/>
</dbReference>
<feature type="region of interest" description="Disordered" evidence="8">
    <location>
        <begin position="1024"/>
        <end position="1051"/>
    </location>
</feature>
<comment type="caution">
    <text evidence="13">The sequence shown here is derived from an EMBL/GenBank/DDBJ whole genome shotgun (WGS) entry which is preliminary data.</text>
</comment>
<dbReference type="GO" id="GO:0006886">
    <property type="term" value="P:intracellular protein transport"/>
    <property type="evidence" value="ECO:0007669"/>
    <property type="project" value="InterPro"/>
</dbReference>
<dbReference type="SUPFAM" id="SSF49562">
    <property type="entry name" value="C2 domain (Calcium/lipid-binding domain, CaLB)"/>
    <property type="match status" value="2"/>
</dbReference>
<dbReference type="InterPro" id="IPR036034">
    <property type="entry name" value="PDZ_sf"/>
</dbReference>
<name>A0A8S1CQR2_9INSE</name>
<dbReference type="SMART" id="SM00239">
    <property type="entry name" value="C2"/>
    <property type="match status" value="2"/>
</dbReference>
<dbReference type="FunFam" id="3.30.40.10:FF:000453">
    <property type="entry name" value="Uncharacterized protein, isoform D"/>
    <property type="match status" value="1"/>
</dbReference>
<dbReference type="InterPro" id="IPR035892">
    <property type="entry name" value="C2_domain_sf"/>
</dbReference>
<dbReference type="CDD" id="cd04028">
    <property type="entry name" value="C2B_RIM1alpha"/>
    <property type="match status" value="1"/>
</dbReference>
<feature type="compositionally biased region" description="Basic and acidic residues" evidence="8">
    <location>
        <begin position="368"/>
        <end position="382"/>
    </location>
</feature>
<protein>
    <recommendedName>
        <fullName evidence="15">Regulating synaptic membrane exocytosis protein 2</fullName>
    </recommendedName>
</protein>
<feature type="compositionally biased region" description="Low complexity" evidence="8">
    <location>
        <begin position="1204"/>
        <end position="1219"/>
    </location>
</feature>
<evidence type="ECO:0000259" key="10">
    <source>
        <dbReference type="PROSITE" id="PS50106"/>
    </source>
</evidence>
<gene>
    <name evidence="13" type="ORF">CLODIP_2_CD08162</name>
</gene>
<evidence type="ECO:0000313" key="14">
    <source>
        <dbReference type="Proteomes" id="UP000494165"/>
    </source>
</evidence>
<feature type="region of interest" description="Disordered" evidence="8">
    <location>
        <begin position="234"/>
        <end position="280"/>
    </location>
</feature>
<dbReference type="CDD" id="cd04031">
    <property type="entry name" value="C2A_RIM1alpha"/>
    <property type="match status" value="1"/>
</dbReference>
<dbReference type="InterPro" id="IPR000008">
    <property type="entry name" value="C2_dom"/>
</dbReference>
<evidence type="ECO:0000256" key="4">
    <source>
        <dbReference type="ARBA" id="ARBA00022833"/>
    </source>
</evidence>
<feature type="compositionally biased region" description="Basic and acidic residues" evidence="8">
    <location>
        <begin position="738"/>
        <end position="747"/>
    </location>
</feature>
<evidence type="ECO:0008006" key="15">
    <source>
        <dbReference type="Google" id="ProtNLM"/>
    </source>
</evidence>
<dbReference type="PROSITE" id="PS50004">
    <property type="entry name" value="C2"/>
    <property type="match status" value="2"/>
</dbReference>
<evidence type="ECO:0000256" key="3">
    <source>
        <dbReference type="ARBA" id="ARBA00022771"/>
    </source>
</evidence>
<dbReference type="InterPro" id="IPR013083">
    <property type="entry name" value="Znf_RING/FYVE/PHD"/>
</dbReference>
<proteinExistence type="predicted"/>
<dbReference type="GO" id="GO:0031267">
    <property type="term" value="F:small GTPase binding"/>
    <property type="evidence" value="ECO:0007669"/>
    <property type="project" value="InterPro"/>
</dbReference>
<feature type="compositionally biased region" description="Polar residues" evidence="8">
    <location>
        <begin position="1075"/>
        <end position="1108"/>
    </location>
</feature>
<dbReference type="PANTHER" id="PTHR12157:SF21">
    <property type="entry name" value="RAB3 INTERACTING MOLECULE, ISOFORM F"/>
    <property type="match status" value="1"/>
</dbReference>
<dbReference type="Gene3D" id="2.30.42.10">
    <property type="match status" value="1"/>
</dbReference>
<evidence type="ECO:0000259" key="11">
    <source>
        <dbReference type="PROSITE" id="PS50178"/>
    </source>
</evidence>
<feature type="region of interest" description="Disordered" evidence="8">
    <location>
        <begin position="1063"/>
        <end position="1220"/>
    </location>
</feature>
<dbReference type="GO" id="GO:0042391">
    <property type="term" value="P:regulation of membrane potential"/>
    <property type="evidence" value="ECO:0007669"/>
    <property type="project" value="TreeGrafter"/>
</dbReference>
<dbReference type="Gene3D" id="3.30.40.10">
    <property type="entry name" value="Zinc/RING finger domain, C3HC4 (zinc finger)"/>
    <property type="match status" value="1"/>
</dbReference>
<dbReference type="SMART" id="SM00228">
    <property type="entry name" value="PDZ"/>
    <property type="match status" value="1"/>
</dbReference>
<organism evidence="13 14">
    <name type="scientific">Cloeon dipterum</name>
    <dbReference type="NCBI Taxonomy" id="197152"/>
    <lineage>
        <taxon>Eukaryota</taxon>
        <taxon>Metazoa</taxon>
        <taxon>Ecdysozoa</taxon>
        <taxon>Arthropoda</taxon>
        <taxon>Hexapoda</taxon>
        <taxon>Insecta</taxon>
        <taxon>Pterygota</taxon>
        <taxon>Palaeoptera</taxon>
        <taxon>Ephemeroptera</taxon>
        <taxon>Pisciforma</taxon>
        <taxon>Baetidae</taxon>
        <taxon>Cloeon</taxon>
    </lineage>
</organism>
<feature type="compositionally biased region" description="Polar residues" evidence="8">
    <location>
        <begin position="383"/>
        <end position="394"/>
    </location>
</feature>
<keyword evidence="1" id="KW-0479">Metal-binding</keyword>
<evidence type="ECO:0000256" key="5">
    <source>
        <dbReference type="ARBA" id="ARBA00023018"/>
    </source>
</evidence>
<dbReference type="Gene3D" id="2.60.40.150">
    <property type="entry name" value="C2 domain"/>
    <property type="match status" value="2"/>
</dbReference>
<dbReference type="Pfam" id="PF00595">
    <property type="entry name" value="PDZ"/>
    <property type="match status" value="1"/>
</dbReference>
<dbReference type="Proteomes" id="UP000494165">
    <property type="component" value="Unassembled WGS sequence"/>
</dbReference>
<dbReference type="Pfam" id="PF22601">
    <property type="entry name" value="RIM2a_ZnF"/>
    <property type="match status" value="1"/>
</dbReference>
<feature type="compositionally biased region" description="Basic residues" evidence="8">
    <location>
        <begin position="1168"/>
        <end position="1180"/>
    </location>
</feature>
<dbReference type="SUPFAM" id="SSF50156">
    <property type="entry name" value="PDZ domain-like"/>
    <property type="match status" value="1"/>
</dbReference>
<dbReference type="PANTHER" id="PTHR12157">
    <property type="entry name" value="REGULATING SYNAPTIC MEMBRANE EXOCYTOSIS PROTEIN"/>
    <property type="match status" value="1"/>
</dbReference>
<feature type="compositionally biased region" description="Low complexity" evidence="8">
    <location>
        <begin position="1240"/>
        <end position="1256"/>
    </location>
</feature>
<evidence type="ECO:0000259" key="9">
    <source>
        <dbReference type="PROSITE" id="PS50004"/>
    </source>
</evidence>
<dbReference type="OrthoDB" id="420032at2759"/>
<evidence type="ECO:0000313" key="13">
    <source>
        <dbReference type="EMBL" id="CAB3370546.1"/>
    </source>
</evidence>
<dbReference type="InterPro" id="IPR039032">
    <property type="entry name" value="Rim-like"/>
</dbReference>
<feature type="domain" description="PDZ" evidence="10">
    <location>
        <begin position="401"/>
        <end position="476"/>
    </location>
</feature>
<dbReference type="GO" id="GO:0048167">
    <property type="term" value="P:regulation of synaptic plasticity"/>
    <property type="evidence" value="ECO:0007669"/>
    <property type="project" value="TreeGrafter"/>
</dbReference>
<feature type="compositionally biased region" description="Low complexity" evidence="8">
    <location>
        <begin position="780"/>
        <end position="802"/>
    </location>
</feature>
<feature type="compositionally biased region" description="Pro residues" evidence="8">
    <location>
        <begin position="1039"/>
        <end position="1051"/>
    </location>
</feature>
<feature type="compositionally biased region" description="Polar residues" evidence="8">
    <location>
        <begin position="834"/>
        <end position="850"/>
    </location>
</feature>
<evidence type="ECO:0000256" key="8">
    <source>
        <dbReference type="SAM" id="MobiDB-lite"/>
    </source>
</evidence>
<dbReference type="EMBL" id="CADEPI010000053">
    <property type="protein sequence ID" value="CAB3370546.1"/>
    <property type="molecule type" value="Genomic_DNA"/>
</dbReference>
<dbReference type="InterPro" id="IPR011011">
    <property type="entry name" value="Znf_FYVE_PHD"/>
</dbReference>
<keyword evidence="14" id="KW-1185">Reference proteome</keyword>
<comment type="subcellular location">
    <subcellularLocation>
        <location evidence="6">Synapse</location>
    </subcellularLocation>
</comment>
<dbReference type="PROSITE" id="PS50916">
    <property type="entry name" value="RABBD"/>
    <property type="match status" value="1"/>
</dbReference>
<keyword evidence="2" id="KW-0677">Repeat</keyword>
<feature type="region of interest" description="Disordered" evidence="8">
    <location>
        <begin position="515"/>
        <end position="542"/>
    </location>
</feature>
<dbReference type="CDD" id="cd06714">
    <property type="entry name" value="PDZ_RIM-like"/>
    <property type="match status" value="1"/>
</dbReference>
<evidence type="ECO:0000256" key="7">
    <source>
        <dbReference type="PROSITE-ProRule" id="PRU00091"/>
    </source>
</evidence>
<feature type="compositionally biased region" description="Basic and acidic residues" evidence="8">
    <location>
        <begin position="868"/>
        <end position="879"/>
    </location>
</feature>
<dbReference type="InterPro" id="IPR054386">
    <property type="entry name" value="RIM_Znf"/>
</dbReference>
<evidence type="ECO:0000256" key="2">
    <source>
        <dbReference type="ARBA" id="ARBA00022737"/>
    </source>
</evidence>
<keyword evidence="3 7" id="KW-0863">Zinc-finger</keyword>
<dbReference type="GO" id="GO:0042734">
    <property type="term" value="C:presynaptic membrane"/>
    <property type="evidence" value="ECO:0007669"/>
    <property type="project" value="TreeGrafter"/>
</dbReference>
<feature type="region of interest" description="Disordered" evidence="8">
    <location>
        <begin position="1232"/>
        <end position="1256"/>
    </location>
</feature>
<feature type="compositionally biased region" description="Low complexity" evidence="8">
    <location>
        <begin position="358"/>
        <end position="367"/>
    </location>
</feature>
<keyword evidence="5" id="KW-0770">Synapse</keyword>
<feature type="region of interest" description="Disordered" evidence="8">
    <location>
        <begin position="719"/>
        <end position="879"/>
    </location>
</feature>
<feature type="region of interest" description="Disordered" evidence="8">
    <location>
        <begin position="338"/>
        <end position="394"/>
    </location>
</feature>
<dbReference type="GO" id="GO:0044325">
    <property type="term" value="F:transmembrane transporter binding"/>
    <property type="evidence" value="ECO:0007669"/>
    <property type="project" value="TreeGrafter"/>
</dbReference>
<dbReference type="FunFam" id="2.60.40.150:FF:000188">
    <property type="entry name" value="Uncharacterized protein, isoform D"/>
    <property type="match status" value="1"/>
</dbReference>
<feature type="compositionally biased region" description="Basic residues" evidence="8">
    <location>
        <begin position="803"/>
        <end position="822"/>
    </location>
</feature>
<reference evidence="13 14" key="1">
    <citation type="submission" date="2020-04" db="EMBL/GenBank/DDBJ databases">
        <authorList>
            <person name="Alioto T."/>
            <person name="Alioto T."/>
            <person name="Gomez Garrido J."/>
        </authorList>
    </citation>
    <scope>NUCLEOTIDE SEQUENCE [LARGE SCALE GENOMIC DNA]</scope>
</reference>
<dbReference type="PROSITE" id="PS50178">
    <property type="entry name" value="ZF_FYVE"/>
    <property type="match status" value="1"/>
</dbReference>
<feature type="domain" description="C2" evidence="9">
    <location>
        <begin position="1288"/>
        <end position="1407"/>
    </location>
</feature>
<accession>A0A8S1CQR2</accession>
<evidence type="ECO:0000256" key="6">
    <source>
        <dbReference type="ARBA" id="ARBA00034103"/>
    </source>
</evidence>
<feature type="domain" description="C2" evidence="9">
    <location>
        <begin position="544"/>
        <end position="666"/>
    </location>
</feature>
<dbReference type="GO" id="GO:0048788">
    <property type="term" value="C:cytoskeleton of presynaptic active zone"/>
    <property type="evidence" value="ECO:0007669"/>
    <property type="project" value="TreeGrafter"/>
</dbReference>
<evidence type="ECO:0000256" key="1">
    <source>
        <dbReference type="ARBA" id="ARBA00022723"/>
    </source>
</evidence>
<feature type="compositionally biased region" description="Basic and acidic residues" evidence="8">
    <location>
        <begin position="1186"/>
        <end position="1198"/>
    </location>
</feature>
<dbReference type="PROSITE" id="PS50106">
    <property type="entry name" value="PDZ"/>
    <property type="match status" value="1"/>
</dbReference>
<feature type="domain" description="RabBD" evidence="12">
    <location>
        <begin position="16"/>
        <end position="142"/>
    </location>
</feature>
<feature type="domain" description="FYVE-type" evidence="11">
    <location>
        <begin position="74"/>
        <end position="130"/>
    </location>
</feature>
<feature type="region of interest" description="Disordered" evidence="8">
    <location>
        <begin position="160"/>
        <end position="195"/>
    </location>
</feature>
<evidence type="ECO:0000259" key="12">
    <source>
        <dbReference type="PROSITE" id="PS50916"/>
    </source>
</evidence>
<dbReference type="InterPro" id="IPR017455">
    <property type="entry name" value="Znf_FYVE-rel"/>
</dbReference>
<dbReference type="GO" id="GO:0048791">
    <property type="term" value="P:calcium ion-regulated exocytosis of neurotransmitter"/>
    <property type="evidence" value="ECO:0007669"/>
    <property type="project" value="TreeGrafter"/>
</dbReference>
<keyword evidence="4" id="KW-0862">Zinc</keyword>
<dbReference type="InterPro" id="IPR010911">
    <property type="entry name" value="Rab_BD"/>
</dbReference>
<sequence length="1415" mass="155779">MPERMADPRAPVGLELPDLSHLTEEERRIIENVMLRQRQEEEKENEIMRRKQDEVKVLEASIRQRNEQHKKAGAEMDATCNLCLKTKFADGVGHVCQYCHIRCCARCGGKVTLRSNKAIWVCILCRKKQELLSKTGQWIQTGPHMDPVMRRIEADLMALDPASDKRPKLERGLSATAAEGPPPGRLQRSGSALRRQYSQEAADVLVMRGPSQGPSPGRRYSAGSDAMLYERQRLMPPTPGSNRKPPPEAVKKRGKKTTRQHSLSSSEDELRSTPEAPDDAALLDGSRAHQAAANVGASTAHLNHLGMGGQAADSRHFTERRKKTVRWVGEGGEQAFQRARWIDRQGSQDSQTKDSGIDTSSTFTSSEDSSRGADLPGRRGEHQQQPVSWQTSSDGTRLIGHMILKKDVRDSSLGLKVVGGQPLPHGGRGAVIEKVKRGSIAEREGNLRAGDEVIEWNGRSLQGKGYEQVYEIIAESRLEPQVELIVARQAARAPPHHHSATELWRQDMYDRKPSVMVTSPSSPERVGHRPGPPHRPLRSTQPNVGGRLQVKLWFDAAALQLTVTVAGASGLTPRPNGQPRNPYAKLFLLPDRRQKSKRRTRTIANTTEPRWNQSFVYSSIRRADLKLRILEITVWDYVHYGANDFLGEVVVELTAAPLNDEPQWYYLSAHEDILPSHPQQRRLLVDSLDHLSPPSTTSRLSDSDTSDLDDVILGRVRMDGASVSSVGSSSSPPPEIEMNERRSRRDMSPQGRKRAGMMVRGGVSYQEPGQATEARYQQPAVHASSSRQRSHSAAPTDSPSLHSRSRSKSPRRHQEHSTHSHRSLSPPEGRMATYPNTRYTSHSATATPTGSPKKRQLPQIPGHRMRTSSRDAAELEERRRWGPRTAQWADGRQYSSAELPRHRVELPDSDLESVVSVTSSAFSTQSERPRGSNLTSWPELSPVCCPESAEDLEVADLMAYEAPPCCRRRNSVLARQNTCPLPLQQPPVPHPRHVLHRQRTSFTESVPCQPPDLAPYNEPLDDCATEMPENTANCDPEMTEPPPDTQIEPPAPTEHVELDVDANACASPPSDFNPRASTLNQRSSGHSNTSQTSAKRGTLGRSFSSTDAPSDDKVDGSLSDTAVGHLHGLEDGGSKAGSPGSSTPGKASAQFVGLNKKSSSTSQLSATGRKRRLGFGRKGKNSFTVHRSEEVLPEDVRQHLVKQGSSVSSDGEGSQDGDSLVQRSHEVGPARLLRHKDSPDGSVHSSVSSEGSPYVPSLRLAPEGQLSDFIDGLGPGQLVGRQVLGASALGDIQLSMCYQKGFLEVEVIRARGLQSKPGSKVLPAPYVKVYLVNGKRCIAKAKTATARRTLDPLYQQQLAFREPFQGCILQVTVWGDYGRIEGKKVFMGVAQIMLDDLNLSNIVIGWYKLFGTTSL</sequence>
<dbReference type="GO" id="GO:0050806">
    <property type="term" value="P:positive regulation of synaptic transmission"/>
    <property type="evidence" value="ECO:0007669"/>
    <property type="project" value="TreeGrafter"/>
</dbReference>
<feature type="compositionally biased region" description="Basic and acidic residues" evidence="8">
    <location>
        <begin position="162"/>
        <end position="171"/>
    </location>
</feature>